<name>B4NAS0_DROWI</name>
<dbReference type="InParanoid" id="B4NAS0"/>
<comment type="function">
    <text evidence="3">May play a role in cellular stress response.</text>
</comment>
<dbReference type="SUPFAM" id="SSF51197">
    <property type="entry name" value="Clavaminate synthase-like"/>
    <property type="match status" value="1"/>
</dbReference>
<organism evidence="5 6">
    <name type="scientific">Drosophila willistoni</name>
    <name type="common">Fruit fly</name>
    <dbReference type="NCBI Taxonomy" id="7260"/>
    <lineage>
        <taxon>Eukaryota</taxon>
        <taxon>Metazoa</taxon>
        <taxon>Ecdysozoa</taxon>
        <taxon>Arthropoda</taxon>
        <taxon>Hexapoda</taxon>
        <taxon>Insecta</taxon>
        <taxon>Pterygota</taxon>
        <taxon>Neoptera</taxon>
        <taxon>Endopterygota</taxon>
        <taxon>Diptera</taxon>
        <taxon>Brachycera</taxon>
        <taxon>Muscomorpha</taxon>
        <taxon>Ephydroidea</taxon>
        <taxon>Drosophilidae</taxon>
        <taxon>Drosophila</taxon>
        <taxon>Sophophora</taxon>
    </lineage>
</organism>
<dbReference type="InterPro" id="IPR003347">
    <property type="entry name" value="JmjC_dom"/>
</dbReference>
<dbReference type="PANTHER" id="PTHR12461:SF43">
    <property type="entry name" value="HSPB1-ASSOCIATED PROTEIN 1"/>
    <property type="match status" value="1"/>
</dbReference>
<feature type="domain" description="JmjC" evidence="4">
    <location>
        <begin position="101"/>
        <end position="258"/>
    </location>
</feature>
<dbReference type="FunCoup" id="B4NAS0">
    <property type="interactions" value="5"/>
</dbReference>
<evidence type="ECO:0000259" key="4">
    <source>
        <dbReference type="PROSITE" id="PS51184"/>
    </source>
</evidence>
<dbReference type="OrthoDB" id="438164at2759"/>
<dbReference type="OMA" id="PQWERKR"/>
<reference evidence="5 6" key="1">
    <citation type="journal article" date="2007" name="Nature">
        <title>Evolution of genes and genomes on the Drosophila phylogeny.</title>
        <authorList>
            <consortium name="Drosophila 12 Genomes Consortium"/>
            <person name="Clark A.G."/>
            <person name="Eisen M.B."/>
            <person name="Smith D.R."/>
            <person name="Bergman C.M."/>
            <person name="Oliver B."/>
            <person name="Markow T.A."/>
            <person name="Kaufman T.C."/>
            <person name="Kellis M."/>
            <person name="Gelbart W."/>
            <person name="Iyer V.N."/>
            <person name="Pollard D.A."/>
            <person name="Sackton T.B."/>
            <person name="Larracuente A.M."/>
            <person name="Singh N.D."/>
            <person name="Abad J.P."/>
            <person name="Abt D.N."/>
            <person name="Adryan B."/>
            <person name="Aguade M."/>
            <person name="Akashi H."/>
            <person name="Anderson W.W."/>
            <person name="Aquadro C.F."/>
            <person name="Ardell D.H."/>
            <person name="Arguello R."/>
            <person name="Artieri C.G."/>
            <person name="Barbash D.A."/>
            <person name="Barker D."/>
            <person name="Barsanti P."/>
            <person name="Batterham P."/>
            <person name="Batzoglou S."/>
            <person name="Begun D."/>
            <person name="Bhutkar A."/>
            <person name="Blanco E."/>
            <person name="Bosak S.A."/>
            <person name="Bradley R.K."/>
            <person name="Brand A.D."/>
            <person name="Brent M.R."/>
            <person name="Brooks A.N."/>
            <person name="Brown R.H."/>
            <person name="Butlin R.K."/>
            <person name="Caggese C."/>
            <person name="Calvi B.R."/>
            <person name="Bernardo de Carvalho A."/>
            <person name="Caspi A."/>
            <person name="Castrezana S."/>
            <person name="Celniker S.E."/>
            <person name="Chang J.L."/>
            <person name="Chapple C."/>
            <person name="Chatterji S."/>
            <person name="Chinwalla A."/>
            <person name="Civetta A."/>
            <person name="Clifton S.W."/>
            <person name="Comeron J.M."/>
            <person name="Costello J.C."/>
            <person name="Coyne J.A."/>
            <person name="Daub J."/>
            <person name="David R.G."/>
            <person name="Delcher A.L."/>
            <person name="Delehaunty K."/>
            <person name="Do C.B."/>
            <person name="Ebling H."/>
            <person name="Edwards K."/>
            <person name="Eickbush T."/>
            <person name="Evans J.D."/>
            <person name="Filipski A."/>
            <person name="Findeiss S."/>
            <person name="Freyhult E."/>
            <person name="Fulton L."/>
            <person name="Fulton R."/>
            <person name="Garcia A.C."/>
            <person name="Gardiner A."/>
            <person name="Garfield D.A."/>
            <person name="Garvin B.E."/>
            <person name="Gibson G."/>
            <person name="Gilbert D."/>
            <person name="Gnerre S."/>
            <person name="Godfrey J."/>
            <person name="Good R."/>
            <person name="Gotea V."/>
            <person name="Gravely B."/>
            <person name="Greenberg A.J."/>
            <person name="Griffiths-Jones S."/>
            <person name="Gross S."/>
            <person name="Guigo R."/>
            <person name="Gustafson E.A."/>
            <person name="Haerty W."/>
            <person name="Hahn M.W."/>
            <person name="Halligan D.L."/>
            <person name="Halpern A.L."/>
            <person name="Halter G.M."/>
            <person name="Han M.V."/>
            <person name="Heger A."/>
            <person name="Hillier L."/>
            <person name="Hinrichs A.S."/>
            <person name="Holmes I."/>
            <person name="Hoskins R.A."/>
            <person name="Hubisz M.J."/>
            <person name="Hultmark D."/>
            <person name="Huntley M.A."/>
            <person name="Jaffe D.B."/>
            <person name="Jagadeeshan S."/>
            <person name="Jeck W.R."/>
            <person name="Johnson J."/>
            <person name="Jones C.D."/>
            <person name="Jordan W.C."/>
            <person name="Karpen G.H."/>
            <person name="Kataoka E."/>
            <person name="Keightley P.D."/>
            <person name="Kheradpour P."/>
            <person name="Kirkness E.F."/>
            <person name="Koerich L.B."/>
            <person name="Kristiansen K."/>
            <person name="Kudrna D."/>
            <person name="Kulathinal R.J."/>
            <person name="Kumar S."/>
            <person name="Kwok R."/>
            <person name="Lander E."/>
            <person name="Langley C.H."/>
            <person name="Lapoint R."/>
            <person name="Lazzaro B.P."/>
            <person name="Lee S.J."/>
            <person name="Levesque L."/>
            <person name="Li R."/>
            <person name="Lin C.F."/>
            <person name="Lin M.F."/>
            <person name="Lindblad-Toh K."/>
            <person name="Llopart A."/>
            <person name="Long M."/>
            <person name="Low L."/>
            <person name="Lozovsky E."/>
            <person name="Lu J."/>
            <person name="Luo M."/>
            <person name="Machado C.A."/>
            <person name="Makalowski W."/>
            <person name="Marzo M."/>
            <person name="Matsuda M."/>
            <person name="Matzkin L."/>
            <person name="McAllister B."/>
            <person name="McBride C.S."/>
            <person name="McKernan B."/>
            <person name="McKernan K."/>
            <person name="Mendez-Lago M."/>
            <person name="Minx P."/>
            <person name="Mollenhauer M.U."/>
            <person name="Montooth K."/>
            <person name="Mount S.M."/>
            <person name="Mu X."/>
            <person name="Myers E."/>
            <person name="Negre B."/>
            <person name="Newfeld S."/>
            <person name="Nielsen R."/>
            <person name="Noor M.A."/>
            <person name="O'Grady P."/>
            <person name="Pachter L."/>
            <person name="Papaceit M."/>
            <person name="Parisi M.J."/>
            <person name="Parisi M."/>
            <person name="Parts L."/>
            <person name="Pedersen J.S."/>
            <person name="Pesole G."/>
            <person name="Phillippy A.M."/>
            <person name="Ponting C.P."/>
            <person name="Pop M."/>
            <person name="Porcelli D."/>
            <person name="Powell J.R."/>
            <person name="Prohaska S."/>
            <person name="Pruitt K."/>
            <person name="Puig M."/>
            <person name="Quesneville H."/>
            <person name="Ram K.R."/>
            <person name="Rand D."/>
            <person name="Rasmussen M.D."/>
            <person name="Reed L.K."/>
            <person name="Reenan R."/>
            <person name="Reily A."/>
            <person name="Remington K.A."/>
            <person name="Rieger T.T."/>
            <person name="Ritchie M.G."/>
            <person name="Robin C."/>
            <person name="Rogers Y.H."/>
            <person name="Rohde C."/>
            <person name="Rozas J."/>
            <person name="Rubenfield M.J."/>
            <person name="Ruiz A."/>
            <person name="Russo S."/>
            <person name="Salzberg S.L."/>
            <person name="Sanchez-Gracia A."/>
            <person name="Saranga D.J."/>
            <person name="Sato H."/>
            <person name="Schaeffer S.W."/>
            <person name="Schatz M.C."/>
            <person name="Schlenke T."/>
            <person name="Schwartz R."/>
            <person name="Segarra C."/>
            <person name="Singh R.S."/>
            <person name="Sirot L."/>
            <person name="Sirota M."/>
            <person name="Sisneros N.B."/>
            <person name="Smith C.D."/>
            <person name="Smith T.F."/>
            <person name="Spieth J."/>
            <person name="Stage D.E."/>
            <person name="Stark A."/>
            <person name="Stephan W."/>
            <person name="Strausberg R.L."/>
            <person name="Strempel S."/>
            <person name="Sturgill D."/>
            <person name="Sutton G."/>
            <person name="Sutton G.G."/>
            <person name="Tao W."/>
            <person name="Teichmann S."/>
            <person name="Tobari Y.N."/>
            <person name="Tomimura Y."/>
            <person name="Tsolas J.M."/>
            <person name="Valente V.L."/>
            <person name="Venter E."/>
            <person name="Venter J.C."/>
            <person name="Vicario S."/>
            <person name="Vieira F.G."/>
            <person name="Vilella A.J."/>
            <person name="Villasante A."/>
            <person name="Walenz B."/>
            <person name="Wang J."/>
            <person name="Wasserman M."/>
            <person name="Watts T."/>
            <person name="Wilson D."/>
            <person name="Wilson R.K."/>
            <person name="Wing R.A."/>
            <person name="Wolfner M.F."/>
            <person name="Wong A."/>
            <person name="Wong G.K."/>
            <person name="Wu C.I."/>
            <person name="Wu G."/>
            <person name="Yamamoto D."/>
            <person name="Yang H.P."/>
            <person name="Yang S.P."/>
            <person name="Yorke J.A."/>
            <person name="Yoshida K."/>
            <person name="Zdobnov E."/>
            <person name="Zhang P."/>
            <person name="Zhang Y."/>
            <person name="Zimin A.V."/>
            <person name="Baldwin J."/>
            <person name="Abdouelleil A."/>
            <person name="Abdulkadir J."/>
            <person name="Abebe A."/>
            <person name="Abera B."/>
            <person name="Abreu J."/>
            <person name="Acer S.C."/>
            <person name="Aftuck L."/>
            <person name="Alexander A."/>
            <person name="An P."/>
            <person name="Anderson E."/>
            <person name="Anderson S."/>
            <person name="Arachi H."/>
            <person name="Azer M."/>
            <person name="Bachantsang P."/>
            <person name="Barry A."/>
            <person name="Bayul T."/>
            <person name="Berlin A."/>
            <person name="Bessette D."/>
            <person name="Bloom T."/>
            <person name="Blye J."/>
            <person name="Boguslavskiy L."/>
            <person name="Bonnet C."/>
            <person name="Boukhgalter B."/>
            <person name="Bourzgui I."/>
            <person name="Brown A."/>
            <person name="Cahill P."/>
            <person name="Channer S."/>
            <person name="Cheshatsang Y."/>
            <person name="Chuda L."/>
            <person name="Citroen M."/>
            <person name="Collymore A."/>
            <person name="Cooke P."/>
            <person name="Costello M."/>
            <person name="D'Aco K."/>
            <person name="Daza R."/>
            <person name="De Haan G."/>
            <person name="DeGray S."/>
            <person name="DeMaso C."/>
            <person name="Dhargay N."/>
            <person name="Dooley K."/>
            <person name="Dooley E."/>
            <person name="Doricent M."/>
            <person name="Dorje P."/>
            <person name="Dorjee K."/>
            <person name="Dupes A."/>
            <person name="Elong R."/>
            <person name="Falk J."/>
            <person name="Farina A."/>
            <person name="Faro S."/>
            <person name="Ferguson D."/>
            <person name="Fisher S."/>
            <person name="Foley C.D."/>
            <person name="Franke A."/>
            <person name="Friedrich D."/>
            <person name="Gadbois L."/>
            <person name="Gearin G."/>
            <person name="Gearin C.R."/>
            <person name="Giannoukos G."/>
            <person name="Goode T."/>
            <person name="Graham J."/>
            <person name="Grandbois E."/>
            <person name="Grewal S."/>
            <person name="Gyaltsen K."/>
            <person name="Hafez N."/>
            <person name="Hagos B."/>
            <person name="Hall J."/>
            <person name="Henson C."/>
            <person name="Hollinger A."/>
            <person name="Honan T."/>
            <person name="Huard M.D."/>
            <person name="Hughes L."/>
            <person name="Hurhula B."/>
            <person name="Husby M.E."/>
            <person name="Kamat A."/>
            <person name="Kanga B."/>
            <person name="Kashin S."/>
            <person name="Khazanovich D."/>
            <person name="Kisner P."/>
            <person name="Lance K."/>
            <person name="Lara M."/>
            <person name="Lee W."/>
            <person name="Lennon N."/>
            <person name="Letendre F."/>
            <person name="LeVine R."/>
            <person name="Lipovsky A."/>
            <person name="Liu X."/>
            <person name="Liu J."/>
            <person name="Liu S."/>
            <person name="Lokyitsang T."/>
            <person name="Lokyitsang Y."/>
            <person name="Lubonja R."/>
            <person name="Lui A."/>
            <person name="MacDonald P."/>
            <person name="Magnisalis V."/>
            <person name="Maru K."/>
            <person name="Matthews C."/>
            <person name="McCusker W."/>
            <person name="McDonough S."/>
            <person name="Mehta T."/>
            <person name="Meldrim J."/>
            <person name="Meneus L."/>
            <person name="Mihai O."/>
            <person name="Mihalev A."/>
            <person name="Mihova T."/>
            <person name="Mittelman R."/>
            <person name="Mlenga V."/>
            <person name="Montmayeur A."/>
            <person name="Mulrain L."/>
            <person name="Navidi A."/>
            <person name="Naylor J."/>
            <person name="Negash T."/>
            <person name="Nguyen T."/>
            <person name="Nguyen N."/>
            <person name="Nicol R."/>
            <person name="Norbu C."/>
            <person name="Norbu N."/>
            <person name="Novod N."/>
            <person name="O'Neill B."/>
            <person name="Osman S."/>
            <person name="Markiewicz E."/>
            <person name="Oyono O.L."/>
            <person name="Patti C."/>
            <person name="Phunkhang P."/>
            <person name="Pierre F."/>
            <person name="Priest M."/>
            <person name="Raghuraman S."/>
            <person name="Rege F."/>
            <person name="Reyes R."/>
            <person name="Rise C."/>
            <person name="Rogov P."/>
            <person name="Ross K."/>
            <person name="Ryan E."/>
            <person name="Settipalli S."/>
            <person name="Shea T."/>
            <person name="Sherpa N."/>
            <person name="Shi L."/>
            <person name="Shih D."/>
            <person name="Sparrow T."/>
            <person name="Spaulding J."/>
            <person name="Stalker J."/>
            <person name="Stange-Thomann N."/>
            <person name="Stavropoulos S."/>
            <person name="Stone C."/>
            <person name="Strader C."/>
            <person name="Tesfaye S."/>
            <person name="Thomson T."/>
            <person name="Thoulutsang Y."/>
            <person name="Thoulutsang D."/>
            <person name="Topham K."/>
            <person name="Topping I."/>
            <person name="Tsamla T."/>
            <person name="Vassiliev H."/>
            <person name="Vo A."/>
            <person name="Wangchuk T."/>
            <person name="Wangdi T."/>
            <person name="Weiand M."/>
            <person name="Wilkinson J."/>
            <person name="Wilson A."/>
            <person name="Yadav S."/>
            <person name="Young G."/>
            <person name="Yu Q."/>
            <person name="Zembek L."/>
            <person name="Zhong D."/>
            <person name="Zimmer A."/>
            <person name="Zwirko Z."/>
            <person name="Jaffe D.B."/>
            <person name="Alvarez P."/>
            <person name="Brockman W."/>
            <person name="Butler J."/>
            <person name="Chin C."/>
            <person name="Gnerre S."/>
            <person name="Grabherr M."/>
            <person name="Kleber M."/>
            <person name="Mauceli E."/>
            <person name="MacCallum I."/>
        </authorList>
    </citation>
    <scope>NUCLEOTIDE SEQUENCE [LARGE SCALE GENOMIC DNA]</scope>
    <source>
        <strain evidence="6">Tucson 14030-0811.24</strain>
    </source>
</reference>
<keyword evidence="2" id="KW-0963">Cytoplasm</keyword>
<comment type="subcellular location">
    <subcellularLocation>
        <location evidence="1">Cytoplasm</location>
    </subcellularLocation>
</comment>
<dbReference type="InterPro" id="IPR041667">
    <property type="entry name" value="Cupin_8"/>
</dbReference>
<dbReference type="GO" id="GO:0005829">
    <property type="term" value="C:cytosol"/>
    <property type="evidence" value="ECO:0007669"/>
    <property type="project" value="EnsemblMetazoa"/>
</dbReference>
<sequence>MEDSNEELRTQMRDIILNTSKPLIIHDFPLKWECFNGSLHDWCECFDAETSSGPGPEFELMSMTDCSSPQWERKRKRVSNMSMQKFLKDYGGGVMENQSHWAAYQYKRAQDVPENCVKGIDFGDFGFPDPDKDFTFWLGSEQANTPCHYDTYGINIVVQVYGSKLWLLFPPETPLQSSRIPYEESSVYCLENFYAPPPDRNYSEFADQAHSCILQAGDVLIVPRHWWHYVESKQTSLSVNYWVPLKVDLDLALDEFMVKHIIESFVKGESNQMREYLLNPNQLTEVSALPSELFEQYEQAVGQNVGDKANQRKLWDTDYLTATDVNALFNNIDLFMRPVEIMHKDEYEHLINTNSKGRLPSGEAAPECNEGIISSNLELLINSMCAPRSIASIKREFFRRLRQ</sequence>
<dbReference type="SMART" id="SM00558">
    <property type="entry name" value="JmjC"/>
    <property type="match status" value="1"/>
</dbReference>
<gene>
    <name evidence="5" type="primary">Dwil\GK11766</name>
    <name evidence="5" type="ORF">Dwil_GK11766</name>
</gene>
<evidence type="ECO:0000313" key="5">
    <source>
        <dbReference type="EMBL" id="EDW80884.1"/>
    </source>
</evidence>
<dbReference type="AlphaFoldDB" id="B4NAS0"/>
<dbReference type="Pfam" id="PF13621">
    <property type="entry name" value="Cupin_8"/>
    <property type="match status" value="1"/>
</dbReference>
<dbReference type="HOGENOM" id="CLU_016785_5_0_1"/>
<dbReference type="EMBL" id="CH964232">
    <property type="protein sequence ID" value="EDW80884.1"/>
    <property type="molecule type" value="Genomic_DNA"/>
</dbReference>
<accession>B4NAS0</accession>
<dbReference type="KEGG" id="dwi:6647020"/>
<evidence type="ECO:0000256" key="2">
    <source>
        <dbReference type="ARBA" id="ARBA00022490"/>
    </source>
</evidence>
<keyword evidence="6" id="KW-1185">Reference proteome</keyword>
<dbReference type="PhylomeDB" id="B4NAS0"/>
<dbReference type="GO" id="GO:0048512">
    <property type="term" value="P:circadian behavior"/>
    <property type="evidence" value="ECO:0007669"/>
    <property type="project" value="EnsemblMetazoa"/>
</dbReference>
<evidence type="ECO:0000256" key="3">
    <source>
        <dbReference type="ARBA" id="ARBA00037342"/>
    </source>
</evidence>
<dbReference type="PROSITE" id="PS51184">
    <property type="entry name" value="JMJC"/>
    <property type="match status" value="1"/>
</dbReference>
<dbReference type="Proteomes" id="UP000007798">
    <property type="component" value="Unassembled WGS sequence"/>
</dbReference>
<dbReference type="eggNOG" id="KOG2132">
    <property type="taxonomic scope" value="Eukaryota"/>
</dbReference>
<dbReference type="Gene3D" id="2.60.120.650">
    <property type="entry name" value="Cupin"/>
    <property type="match status" value="1"/>
</dbReference>
<evidence type="ECO:0000313" key="6">
    <source>
        <dbReference type="Proteomes" id="UP000007798"/>
    </source>
</evidence>
<evidence type="ECO:0000256" key="1">
    <source>
        <dbReference type="ARBA" id="ARBA00004496"/>
    </source>
</evidence>
<protein>
    <recommendedName>
        <fullName evidence="4">JmjC domain-containing protein</fullName>
    </recommendedName>
</protein>
<proteinExistence type="predicted"/>
<dbReference type="STRING" id="7260.B4NAS0"/>
<dbReference type="PANTHER" id="PTHR12461">
    <property type="entry name" value="HYPOXIA-INDUCIBLE FACTOR 1 ALPHA INHIBITOR-RELATED"/>
    <property type="match status" value="1"/>
</dbReference>